<evidence type="ECO:0000313" key="3">
    <source>
        <dbReference type="Proteomes" id="UP000437065"/>
    </source>
</evidence>
<feature type="transmembrane region" description="Helical" evidence="1">
    <location>
        <begin position="40"/>
        <end position="63"/>
    </location>
</feature>
<dbReference type="Proteomes" id="UP000437065">
    <property type="component" value="Unassembled WGS sequence"/>
</dbReference>
<organism evidence="2 3">
    <name type="scientific">Halobaculum saliterrae</name>
    <dbReference type="NCBI Taxonomy" id="2073113"/>
    <lineage>
        <taxon>Archaea</taxon>
        <taxon>Methanobacteriati</taxon>
        <taxon>Methanobacteriota</taxon>
        <taxon>Stenosarchaea group</taxon>
        <taxon>Halobacteria</taxon>
        <taxon>Halobacteriales</taxon>
        <taxon>Haloferacaceae</taxon>
        <taxon>Halobaculum</taxon>
    </lineage>
</organism>
<protein>
    <submittedName>
        <fullName evidence="2">Uncharacterized protein</fullName>
    </submittedName>
</protein>
<keyword evidence="3" id="KW-1185">Reference proteome</keyword>
<sequence length="64" mass="6922">MSQYMKGKRRQYVFLVLAAVLIVVGTLATGFLLSTPFYQIFSGAIIVAGFAVGYAGLSVFELLN</sequence>
<dbReference type="AlphaFoldDB" id="A0A6B0SVM3"/>
<gene>
    <name evidence="2" type="ORF">GRX01_17245</name>
</gene>
<feature type="transmembrane region" description="Helical" evidence="1">
    <location>
        <begin position="12"/>
        <end position="34"/>
    </location>
</feature>
<comment type="caution">
    <text evidence="2">The sequence shown here is derived from an EMBL/GenBank/DDBJ whole genome shotgun (WGS) entry which is preliminary data.</text>
</comment>
<proteinExistence type="predicted"/>
<dbReference type="EMBL" id="WUUS01000013">
    <property type="protein sequence ID" value="MXR43078.1"/>
    <property type="molecule type" value="Genomic_DNA"/>
</dbReference>
<evidence type="ECO:0000313" key="2">
    <source>
        <dbReference type="EMBL" id="MXR43078.1"/>
    </source>
</evidence>
<evidence type="ECO:0000256" key="1">
    <source>
        <dbReference type="SAM" id="Phobius"/>
    </source>
</evidence>
<keyword evidence="1" id="KW-0812">Transmembrane</keyword>
<keyword evidence="1" id="KW-1133">Transmembrane helix</keyword>
<keyword evidence="1" id="KW-0472">Membrane</keyword>
<accession>A0A6B0SVM3</accession>
<name>A0A6B0SVM3_9EURY</name>
<reference evidence="2 3" key="1">
    <citation type="submission" date="2019-12" db="EMBL/GenBank/DDBJ databases">
        <title>Isolation and characterization of three novel carbon monoxide-oxidizing members of Halobacteria from salione crusts and soils.</title>
        <authorList>
            <person name="Myers M.R."/>
            <person name="King G.M."/>
        </authorList>
    </citation>
    <scope>NUCLEOTIDE SEQUENCE [LARGE SCALE GENOMIC DNA]</scope>
    <source>
        <strain evidence="2 3">WSA2</strain>
    </source>
</reference>